<dbReference type="Proteomes" id="UP000325289">
    <property type="component" value="Unassembled WGS sequence"/>
</dbReference>
<dbReference type="AlphaFoldDB" id="A0A1I2EGW7"/>
<organism evidence="2 3">
    <name type="scientific">Roseivivax sediminis</name>
    <dbReference type="NCBI Taxonomy" id="936889"/>
    <lineage>
        <taxon>Bacteria</taxon>
        <taxon>Pseudomonadati</taxon>
        <taxon>Pseudomonadota</taxon>
        <taxon>Alphaproteobacteria</taxon>
        <taxon>Rhodobacterales</taxon>
        <taxon>Roseobacteraceae</taxon>
        <taxon>Roseivivax</taxon>
    </lineage>
</organism>
<protein>
    <submittedName>
        <fullName evidence="2">CRISPR-associated protein, Cas5e family</fullName>
    </submittedName>
</protein>
<evidence type="ECO:0000313" key="2">
    <source>
        <dbReference type="EMBL" id="SFE91718.1"/>
    </source>
</evidence>
<dbReference type="InterPro" id="IPR021124">
    <property type="entry name" value="CRISPR-assoc_prot_Cas5"/>
</dbReference>
<proteinExistence type="predicted"/>
<evidence type="ECO:0000256" key="1">
    <source>
        <dbReference type="ARBA" id="ARBA00023118"/>
    </source>
</evidence>
<dbReference type="GO" id="GO:0051607">
    <property type="term" value="P:defense response to virus"/>
    <property type="evidence" value="ECO:0007669"/>
    <property type="project" value="UniProtKB-KW"/>
</dbReference>
<keyword evidence="1" id="KW-0051">Antiviral defense</keyword>
<reference evidence="2 3" key="1">
    <citation type="submission" date="2016-10" db="EMBL/GenBank/DDBJ databases">
        <authorList>
            <person name="Varghese N."/>
            <person name="Submissions S."/>
        </authorList>
    </citation>
    <scope>NUCLEOTIDE SEQUENCE [LARGE SCALE GENOMIC DNA]</scope>
    <source>
        <strain evidence="3">YIM D21,KCTC 23444,ACCC 10710</strain>
    </source>
</reference>
<evidence type="ECO:0000313" key="3">
    <source>
        <dbReference type="Proteomes" id="UP000325289"/>
    </source>
</evidence>
<dbReference type="RefSeq" id="WP_149758906.1">
    <property type="nucleotide sequence ID" value="NZ_FOMS01000023.1"/>
</dbReference>
<dbReference type="Pfam" id="PF09704">
    <property type="entry name" value="Cas_Cas5d"/>
    <property type="match status" value="1"/>
</dbReference>
<dbReference type="EMBL" id="FOMS01000023">
    <property type="protein sequence ID" value="SFE91718.1"/>
    <property type="molecule type" value="Genomic_DNA"/>
</dbReference>
<dbReference type="Gene3D" id="3.30.70.2660">
    <property type="match status" value="1"/>
</dbReference>
<sequence>MTHRWLHLRLAAPLMAFGDVSIDYVGPTRAHPAQSALTGLLANALGLRRQDRAAHGALQVRLIFASLAVMPEGRHSPLVVTDMQNAKLEKSDRGWTTFGAPEGRAGATYDTPHRRRRDFLADHETRVVLRLNGTGPPTLEDVALALDRPARSLFIGRKPCLPSGPIRAGWTEGRSALDALRSLGYAGPALWPDDDHSGPAVTGALYLDRQDLRNWQSGLHAGSRAVAEGWIA</sequence>
<keyword evidence="3" id="KW-1185">Reference proteome</keyword>
<dbReference type="InterPro" id="IPR010147">
    <property type="entry name" value="CRISPR-assoc_prot_CasD"/>
</dbReference>
<gene>
    <name evidence="2" type="ORF">SAMN04515678_1235</name>
</gene>
<name>A0A1I2EGW7_9RHOB</name>
<dbReference type="InterPro" id="IPR013422">
    <property type="entry name" value="CRISPR-assoc_prot_Cas5_N"/>
</dbReference>
<dbReference type="GO" id="GO:0043571">
    <property type="term" value="P:maintenance of CRISPR repeat elements"/>
    <property type="evidence" value="ECO:0007669"/>
    <property type="project" value="InterPro"/>
</dbReference>
<dbReference type="NCBIfam" id="TIGR02593">
    <property type="entry name" value="CRISPR_cas5"/>
    <property type="match status" value="1"/>
</dbReference>
<dbReference type="OrthoDB" id="5704083at2"/>
<dbReference type="NCBIfam" id="TIGR01868">
    <property type="entry name" value="casD_Cas5e"/>
    <property type="match status" value="1"/>
</dbReference>
<dbReference type="GO" id="GO:0003723">
    <property type="term" value="F:RNA binding"/>
    <property type="evidence" value="ECO:0007669"/>
    <property type="project" value="InterPro"/>
</dbReference>
<accession>A0A1I2EGW7</accession>